<dbReference type="EMBL" id="JXTB01000611">
    <property type="protein sequence ID" value="PON35468.1"/>
    <property type="molecule type" value="Genomic_DNA"/>
</dbReference>
<accession>A0A2P5AG01</accession>
<sequence>MLRPDGRVGFGPGPDAASMAAVSSHAPQLTVPPVSIVDGFNLPVALAPQGWSSVRPSTGCSGNVNTVCPAELEVRGSDGSMVTCKSTCLALNQPQYCCTEDFGTLDKCPPTDYSKIVKTQ</sequence>
<name>A0A2P5AG01_PARAD</name>
<dbReference type="InterPro" id="IPR037176">
    <property type="entry name" value="Osmotin/thaumatin-like_sf"/>
</dbReference>
<protein>
    <submittedName>
        <fullName evidence="2">Thaumatin</fullName>
    </submittedName>
</protein>
<dbReference type="PROSITE" id="PS51367">
    <property type="entry name" value="THAUMATIN_2"/>
    <property type="match status" value="1"/>
</dbReference>
<dbReference type="SMART" id="SM00205">
    <property type="entry name" value="THN"/>
    <property type="match status" value="1"/>
</dbReference>
<gene>
    <name evidence="2" type="ORF">PanWU01x14_336220</name>
</gene>
<dbReference type="SUPFAM" id="SSF49870">
    <property type="entry name" value="Osmotin, thaumatin-like protein"/>
    <property type="match status" value="1"/>
</dbReference>
<proteinExistence type="inferred from homology"/>
<evidence type="ECO:0000313" key="3">
    <source>
        <dbReference type="Proteomes" id="UP000237105"/>
    </source>
</evidence>
<dbReference type="AlphaFoldDB" id="A0A2P5AG01"/>
<reference evidence="3" key="1">
    <citation type="submission" date="2016-06" db="EMBL/GenBank/DDBJ databases">
        <title>Parallel loss of symbiosis genes in relatives of nitrogen-fixing non-legume Parasponia.</title>
        <authorList>
            <person name="Van Velzen R."/>
            <person name="Holmer R."/>
            <person name="Bu F."/>
            <person name="Rutten L."/>
            <person name="Van Zeijl A."/>
            <person name="Liu W."/>
            <person name="Santuari L."/>
            <person name="Cao Q."/>
            <person name="Sharma T."/>
            <person name="Shen D."/>
            <person name="Roswanjaya Y."/>
            <person name="Wardhani T."/>
            <person name="Kalhor M.S."/>
            <person name="Jansen J."/>
            <person name="Van den Hoogen J."/>
            <person name="Gungor B."/>
            <person name="Hartog M."/>
            <person name="Hontelez J."/>
            <person name="Verver J."/>
            <person name="Yang W.-C."/>
            <person name="Schijlen E."/>
            <person name="Repin R."/>
            <person name="Schilthuizen M."/>
            <person name="Schranz E."/>
            <person name="Heidstra R."/>
            <person name="Miyata K."/>
            <person name="Fedorova E."/>
            <person name="Kohlen W."/>
            <person name="Bisseling T."/>
            <person name="Smit S."/>
            <person name="Geurts R."/>
        </authorList>
    </citation>
    <scope>NUCLEOTIDE SEQUENCE [LARGE SCALE GENOMIC DNA]</scope>
    <source>
        <strain evidence="3">cv. WU1-14</strain>
    </source>
</reference>
<organism evidence="2 3">
    <name type="scientific">Parasponia andersonii</name>
    <name type="common">Sponia andersonii</name>
    <dbReference type="NCBI Taxonomy" id="3476"/>
    <lineage>
        <taxon>Eukaryota</taxon>
        <taxon>Viridiplantae</taxon>
        <taxon>Streptophyta</taxon>
        <taxon>Embryophyta</taxon>
        <taxon>Tracheophyta</taxon>
        <taxon>Spermatophyta</taxon>
        <taxon>Magnoliopsida</taxon>
        <taxon>eudicotyledons</taxon>
        <taxon>Gunneridae</taxon>
        <taxon>Pentapetalae</taxon>
        <taxon>rosids</taxon>
        <taxon>fabids</taxon>
        <taxon>Rosales</taxon>
        <taxon>Cannabaceae</taxon>
        <taxon>Parasponia</taxon>
    </lineage>
</organism>
<dbReference type="Proteomes" id="UP000237105">
    <property type="component" value="Unassembled WGS sequence"/>
</dbReference>
<evidence type="ECO:0000313" key="2">
    <source>
        <dbReference type="EMBL" id="PON35468.1"/>
    </source>
</evidence>
<evidence type="ECO:0000256" key="1">
    <source>
        <dbReference type="ARBA" id="ARBA00010607"/>
    </source>
</evidence>
<dbReference type="Gene3D" id="2.60.110.10">
    <property type="entry name" value="Thaumatin"/>
    <property type="match status" value="1"/>
</dbReference>
<dbReference type="InterPro" id="IPR001938">
    <property type="entry name" value="Thaumatin"/>
</dbReference>
<keyword evidence="3" id="KW-1185">Reference proteome</keyword>
<comment type="caution">
    <text evidence="2">The sequence shown here is derived from an EMBL/GenBank/DDBJ whole genome shotgun (WGS) entry which is preliminary data.</text>
</comment>
<comment type="similarity">
    <text evidence="1">Belongs to the thaumatin family.</text>
</comment>
<dbReference type="OrthoDB" id="430315at2759"/>
<dbReference type="PANTHER" id="PTHR31048">
    <property type="entry name" value="OS03G0233200 PROTEIN"/>
    <property type="match status" value="1"/>
</dbReference>
<dbReference type="STRING" id="3476.A0A2P5AG01"/>
<dbReference type="Pfam" id="PF00314">
    <property type="entry name" value="Thaumatin"/>
    <property type="match status" value="1"/>
</dbReference>